<sequence>MVKSQCCEKVGLKKGPWTPEEDQKLLAYIEEHGHGSWRALPARAGLQRCGKSCRLRWTNYLRPDIKRGKFSLQEEQTIIQLHALLGNRWSAIATHLPKRTDNEIKNYWNTHLKKRLDKMGIDPMTHKPKADFFGSGNGHSKGAANLNHMAQWESARLEAEARLVRESKVTIPSPSPNRLGSTGSAQVSNKTSVAPPPRPQCLDVLKAWQGVVFSMFSAGSSDSLESPTSTLNFSENALALPLIGVQKNSTATVGFATNNATCNEGTIASEFNSGNQFECFEKLNETAQVKQNLDSSMELDEINPYASDNNAWFVGSAANENAPMGNIIEGLSEILVCNSDQDHNASFAGENINDSCGGNLEENRNYWDSLLNLVDASPTGSPVF</sequence>
<reference evidence="11 12" key="1">
    <citation type="submission" date="2024-01" db="EMBL/GenBank/DDBJ databases">
        <authorList>
            <person name="Waweru B."/>
        </authorList>
    </citation>
    <scope>NUCLEOTIDE SEQUENCE [LARGE SCALE GENOMIC DNA]</scope>
</reference>
<keyword evidence="4" id="KW-0805">Transcription regulation</keyword>
<dbReference type="InterPro" id="IPR009057">
    <property type="entry name" value="Homeodomain-like_sf"/>
</dbReference>
<dbReference type="SMART" id="SM00717">
    <property type="entry name" value="SANT"/>
    <property type="match status" value="2"/>
</dbReference>
<dbReference type="PANTHER" id="PTHR10641">
    <property type="entry name" value="MYB FAMILY TRANSCRIPTION FACTOR"/>
    <property type="match status" value="1"/>
</dbReference>
<dbReference type="SUPFAM" id="SSF46689">
    <property type="entry name" value="Homeodomain-like"/>
    <property type="match status" value="1"/>
</dbReference>
<comment type="subcellular location">
    <subcellularLocation>
        <location evidence="1">Nucleus</location>
    </subcellularLocation>
</comment>
<evidence type="ECO:0000259" key="10">
    <source>
        <dbReference type="PROSITE" id="PS51294"/>
    </source>
</evidence>
<dbReference type="EMBL" id="CAWUPB010000851">
    <property type="protein sequence ID" value="CAK7326119.1"/>
    <property type="molecule type" value="Genomic_DNA"/>
</dbReference>
<evidence type="ECO:0000256" key="8">
    <source>
        <dbReference type="SAM" id="MobiDB-lite"/>
    </source>
</evidence>
<dbReference type="Gene3D" id="1.10.10.60">
    <property type="entry name" value="Homeodomain-like"/>
    <property type="match status" value="2"/>
</dbReference>
<dbReference type="InterPro" id="IPR001005">
    <property type="entry name" value="SANT/Myb"/>
</dbReference>
<dbReference type="Proteomes" id="UP001314170">
    <property type="component" value="Unassembled WGS sequence"/>
</dbReference>
<dbReference type="InterPro" id="IPR017930">
    <property type="entry name" value="Myb_dom"/>
</dbReference>
<feature type="region of interest" description="Disordered" evidence="8">
    <location>
        <begin position="169"/>
        <end position="196"/>
    </location>
</feature>
<dbReference type="FunFam" id="1.10.10.60:FF:000099">
    <property type="entry name" value="MYB transcription factor"/>
    <property type="match status" value="1"/>
</dbReference>
<keyword evidence="5" id="KW-0238">DNA-binding</keyword>
<dbReference type="GO" id="GO:1901957">
    <property type="term" value="P:regulation of cutin biosynthetic process"/>
    <property type="evidence" value="ECO:0007669"/>
    <property type="project" value="UniProtKB-ARBA"/>
</dbReference>
<comment type="caution">
    <text evidence="11">The sequence shown here is derived from an EMBL/GenBank/DDBJ whole genome shotgun (WGS) entry which is preliminary data.</text>
</comment>
<proteinExistence type="predicted"/>
<dbReference type="GO" id="GO:0000902">
    <property type="term" value="P:cell morphogenesis"/>
    <property type="evidence" value="ECO:0007669"/>
    <property type="project" value="UniProtKB-ARBA"/>
</dbReference>
<feature type="domain" description="HTH myb-type" evidence="10">
    <location>
        <begin position="62"/>
        <end position="116"/>
    </location>
</feature>
<protein>
    <submittedName>
        <fullName evidence="11">Uncharacterized protein</fullName>
    </submittedName>
</protein>
<feature type="domain" description="Myb-like" evidence="9">
    <location>
        <begin position="62"/>
        <end position="112"/>
    </location>
</feature>
<keyword evidence="3" id="KW-0677">Repeat</keyword>
<dbReference type="PANTHER" id="PTHR10641:SF586">
    <property type="entry name" value="TRANSCRIPTION FACTOR MYB16"/>
    <property type="match status" value="1"/>
</dbReference>
<dbReference type="PROSITE" id="PS50090">
    <property type="entry name" value="MYB_LIKE"/>
    <property type="match status" value="2"/>
</dbReference>
<dbReference type="AlphaFoldDB" id="A0AAV1QYI1"/>
<dbReference type="FunFam" id="1.10.10.60:FF:000001">
    <property type="entry name" value="MYB-related transcription factor"/>
    <property type="match status" value="1"/>
</dbReference>
<keyword evidence="7" id="KW-0539">Nucleus</keyword>
<evidence type="ECO:0000256" key="6">
    <source>
        <dbReference type="ARBA" id="ARBA00023163"/>
    </source>
</evidence>
<name>A0AAV1QYI1_9ROSI</name>
<evidence type="ECO:0000256" key="4">
    <source>
        <dbReference type="ARBA" id="ARBA00023015"/>
    </source>
</evidence>
<dbReference type="CDD" id="cd00167">
    <property type="entry name" value="SANT"/>
    <property type="match status" value="2"/>
</dbReference>
<dbReference type="InterPro" id="IPR015495">
    <property type="entry name" value="Myb_TF_plants"/>
</dbReference>
<accession>A0AAV1QYI1</accession>
<dbReference type="GO" id="GO:0005634">
    <property type="term" value="C:nucleus"/>
    <property type="evidence" value="ECO:0007669"/>
    <property type="project" value="UniProtKB-SubCell"/>
</dbReference>
<feature type="domain" description="HTH myb-type" evidence="10">
    <location>
        <begin position="9"/>
        <end position="61"/>
    </location>
</feature>
<evidence type="ECO:0000256" key="7">
    <source>
        <dbReference type="ARBA" id="ARBA00023242"/>
    </source>
</evidence>
<keyword evidence="2" id="KW-0217">Developmental protein</keyword>
<keyword evidence="12" id="KW-1185">Reference proteome</keyword>
<evidence type="ECO:0000313" key="12">
    <source>
        <dbReference type="Proteomes" id="UP001314170"/>
    </source>
</evidence>
<dbReference type="PROSITE" id="PS51294">
    <property type="entry name" value="HTH_MYB"/>
    <property type="match status" value="2"/>
</dbReference>
<evidence type="ECO:0000313" key="11">
    <source>
        <dbReference type="EMBL" id="CAK7326119.1"/>
    </source>
</evidence>
<evidence type="ECO:0000256" key="5">
    <source>
        <dbReference type="ARBA" id="ARBA00023125"/>
    </source>
</evidence>
<evidence type="ECO:0000256" key="3">
    <source>
        <dbReference type="ARBA" id="ARBA00022737"/>
    </source>
</evidence>
<gene>
    <name evidence="11" type="ORF">DCAF_LOCUS3815</name>
</gene>
<evidence type="ECO:0000256" key="2">
    <source>
        <dbReference type="ARBA" id="ARBA00022473"/>
    </source>
</evidence>
<keyword evidence="6" id="KW-0804">Transcription</keyword>
<feature type="domain" description="Myb-like" evidence="9">
    <location>
        <begin position="9"/>
        <end position="61"/>
    </location>
</feature>
<evidence type="ECO:0000256" key="1">
    <source>
        <dbReference type="ARBA" id="ARBA00004123"/>
    </source>
</evidence>
<organism evidence="11 12">
    <name type="scientific">Dovyalis caffra</name>
    <dbReference type="NCBI Taxonomy" id="77055"/>
    <lineage>
        <taxon>Eukaryota</taxon>
        <taxon>Viridiplantae</taxon>
        <taxon>Streptophyta</taxon>
        <taxon>Embryophyta</taxon>
        <taxon>Tracheophyta</taxon>
        <taxon>Spermatophyta</taxon>
        <taxon>Magnoliopsida</taxon>
        <taxon>eudicotyledons</taxon>
        <taxon>Gunneridae</taxon>
        <taxon>Pentapetalae</taxon>
        <taxon>rosids</taxon>
        <taxon>fabids</taxon>
        <taxon>Malpighiales</taxon>
        <taxon>Salicaceae</taxon>
        <taxon>Flacourtieae</taxon>
        <taxon>Dovyalis</taxon>
    </lineage>
</organism>
<feature type="compositionally biased region" description="Polar residues" evidence="8">
    <location>
        <begin position="170"/>
        <end position="192"/>
    </location>
</feature>
<dbReference type="Pfam" id="PF00249">
    <property type="entry name" value="Myb_DNA-binding"/>
    <property type="match status" value="2"/>
</dbReference>
<dbReference type="GO" id="GO:0003677">
    <property type="term" value="F:DNA binding"/>
    <property type="evidence" value="ECO:0007669"/>
    <property type="project" value="UniProtKB-KW"/>
</dbReference>
<evidence type="ECO:0000259" key="9">
    <source>
        <dbReference type="PROSITE" id="PS50090"/>
    </source>
</evidence>